<gene>
    <name evidence="4" type="ORF">COCMIDRAFT_38519</name>
</gene>
<accession>W6Z1J4</accession>
<dbReference type="OrthoDB" id="3798874at2759"/>
<keyword evidence="2" id="KW-0472">Membrane</keyword>
<feature type="transmembrane region" description="Helical" evidence="2">
    <location>
        <begin position="173"/>
        <end position="196"/>
    </location>
</feature>
<dbReference type="PANTHER" id="PTHR16861">
    <property type="entry name" value="GLYCOPROTEIN 38"/>
    <property type="match status" value="1"/>
</dbReference>
<keyword evidence="3" id="KW-0732">Signal</keyword>
<proteinExistence type="predicted"/>
<dbReference type="CDD" id="cd12087">
    <property type="entry name" value="TM_EGFR-like"/>
    <property type="match status" value="1"/>
</dbReference>
<evidence type="ECO:0000313" key="4">
    <source>
        <dbReference type="EMBL" id="EUC43583.1"/>
    </source>
</evidence>
<feature type="compositionally biased region" description="Low complexity" evidence="1">
    <location>
        <begin position="148"/>
        <end position="164"/>
    </location>
</feature>
<sequence>MSYHGSWILSAAILADVHLRSVRADCYARDGVLASESPSYSDTEPFSCGRGTNNCCLSDEQCNDQWIIMNYCGYNIYCDSSSDTCCETGPTYFIDPMTGEVKNASEDGSNFVPTWWGLVSTSLPATVSTIYPQSTDFVSTTSSLATSSASETSTTSPSSQSTPQPHTHLSPSATVGIGVGCGVAVIAVGILAWLLIFRRKKSKSQDVIEDSAYVPPEHQASMVATEKYPQMSYVQPYGEHEVTHELDEGRPMAELHSNVVKNEGSKQ</sequence>
<dbReference type="RefSeq" id="XP_007689914.1">
    <property type="nucleotide sequence ID" value="XM_007691724.1"/>
</dbReference>
<dbReference type="AlphaFoldDB" id="W6Z1J4"/>
<feature type="region of interest" description="Disordered" evidence="1">
    <location>
        <begin position="148"/>
        <end position="169"/>
    </location>
</feature>
<protein>
    <recommendedName>
        <fullName evidence="6">Mid2 domain-containing protein</fullName>
    </recommendedName>
</protein>
<feature type="chain" id="PRO_5004886521" description="Mid2 domain-containing protein" evidence="3">
    <location>
        <begin position="25"/>
        <end position="267"/>
    </location>
</feature>
<evidence type="ECO:0000256" key="3">
    <source>
        <dbReference type="SAM" id="SignalP"/>
    </source>
</evidence>
<dbReference type="EMBL" id="KI964025">
    <property type="protein sequence ID" value="EUC43583.1"/>
    <property type="molecule type" value="Genomic_DNA"/>
</dbReference>
<name>W6Z1J4_COCMI</name>
<keyword evidence="2" id="KW-1133">Transmembrane helix</keyword>
<evidence type="ECO:0000313" key="5">
    <source>
        <dbReference type="Proteomes" id="UP000054032"/>
    </source>
</evidence>
<organism evidence="4 5">
    <name type="scientific">Bipolaris oryzae ATCC 44560</name>
    <dbReference type="NCBI Taxonomy" id="930090"/>
    <lineage>
        <taxon>Eukaryota</taxon>
        <taxon>Fungi</taxon>
        <taxon>Dikarya</taxon>
        <taxon>Ascomycota</taxon>
        <taxon>Pezizomycotina</taxon>
        <taxon>Dothideomycetes</taxon>
        <taxon>Pleosporomycetidae</taxon>
        <taxon>Pleosporales</taxon>
        <taxon>Pleosporineae</taxon>
        <taxon>Pleosporaceae</taxon>
        <taxon>Bipolaris</taxon>
    </lineage>
</organism>
<evidence type="ECO:0008006" key="6">
    <source>
        <dbReference type="Google" id="ProtNLM"/>
    </source>
</evidence>
<dbReference type="GeneID" id="19123490"/>
<dbReference type="HOGENOM" id="CLU_1042031_0_0_1"/>
<evidence type="ECO:0000256" key="1">
    <source>
        <dbReference type="SAM" id="MobiDB-lite"/>
    </source>
</evidence>
<evidence type="ECO:0000256" key="2">
    <source>
        <dbReference type="SAM" id="Phobius"/>
    </source>
</evidence>
<dbReference type="KEGG" id="bor:COCMIDRAFT_38519"/>
<feature type="signal peptide" evidence="3">
    <location>
        <begin position="1"/>
        <end position="24"/>
    </location>
</feature>
<keyword evidence="5" id="KW-1185">Reference proteome</keyword>
<dbReference type="Proteomes" id="UP000054032">
    <property type="component" value="Unassembled WGS sequence"/>
</dbReference>
<dbReference type="PANTHER" id="PTHR16861:SF4">
    <property type="entry name" value="SH3 DOMAIN PROTEIN (AFU_ORTHOLOGUE AFUA_1G13610)"/>
    <property type="match status" value="1"/>
</dbReference>
<keyword evidence="2" id="KW-0812">Transmembrane</keyword>
<reference evidence="4 5" key="1">
    <citation type="journal article" date="2013" name="PLoS Genet.">
        <title>Comparative genome structure, secondary metabolite, and effector coding capacity across Cochliobolus pathogens.</title>
        <authorList>
            <person name="Condon B.J."/>
            <person name="Leng Y."/>
            <person name="Wu D."/>
            <person name="Bushley K.E."/>
            <person name="Ohm R.A."/>
            <person name="Otillar R."/>
            <person name="Martin J."/>
            <person name="Schackwitz W."/>
            <person name="Grimwood J."/>
            <person name="MohdZainudin N."/>
            <person name="Xue C."/>
            <person name="Wang R."/>
            <person name="Manning V.A."/>
            <person name="Dhillon B."/>
            <person name="Tu Z.J."/>
            <person name="Steffenson B.J."/>
            <person name="Salamov A."/>
            <person name="Sun H."/>
            <person name="Lowry S."/>
            <person name="LaButti K."/>
            <person name="Han J."/>
            <person name="Copeland A."/>
            <person name="Lindquist E."/>
            <person name="Barry K."/>
            <person name="Schmutz J."/>
            <person name="Baker S.E."/>
            <person name="Ciuffetti L.M."/>
            <person name="Grigoriev I.V."/>
            <person name="Zhong S."/>
            <person name="Turgeon B.G."/>
        </authorList>
    </citation>
    <scope>NUCLEOTIDE SEQUENCE [LARGE SCALE GENOMIC DNA]</scope>
    <source>
        <strain evidence="4 5">ATCC 44560</strain>
    </source>
</reference>